<dbReference type="SUPFAM" id="SSF46785">
    <property type="entry name" value="Winged helix' DNA-binding domain"/>
    <property type="match status" value="1"/>
</dbReference>
<sequence>MITMHVESFLMLKLGSENDYFEVVNMELRVLRYFVTIVQEGNISGAANVLHVSQSTLSRQIQDLESELATTLFTRGSRRIKLTADGQFLYSRAEEMLQLADSTRHAINAQDIVSGDLVIGAGENFTSALIAQIFRQIVTAYPKAKVHLVSTTGDDVRAGIDKGTLDFGIITTEADFPEYAQLQFPQKDAWGLVMPAKHELTQKKALEPVDLAGHRILLARQADVERTLRQWVGAYQSQVQIVGTYDMYYSMHVLVRNRVGLAFSFDKPDYHQPDSQLVFRPLAQMEQFSSKLIWKHGRPSSRLAEIFLTKMNNAINNGRH</sequence>
<feature type="domain" description="HTH lysR-type" evidence="5">
    <location>
        <begin position="26"/>
        <end position="83"/>
    </location>
</feature>
<keyword evidence="4" id="KW-0804">Transcription</keyword>
<evidence type="ECO:0000256" key="1">
    <source>
        <dbReference type="ARBA" id="ARBA00009437"/>
    </source>
</evidence>
<dbReference type="Pfam" id="PF03466">
    <property type="entry name" value="LysR_substrate"/>
    <property type="match status" value="1"/>
</dbReference>
<dbReference type="FunFam" id="1.10.10.10:FF:000001">
    <property type="entry name" value="LysR family transcriptional regulator"/>
    <property type="match status" value="1"/>
</dbReference>
<dbReference type="PANTHER" id="PTHR30419:SF8">
    <property type="entry name" value="NITROGEN ASSIMILATION TRANSCRIPTIONAL ACTIVATOR-RELATED"/>
    <property type="match status" value="1"/>
</dbReference>
<gene>
    <name evidence="6" type="ORF">CNR29_06665</name>
</gene>
<protein>
    <submittedName>
        <fullName evidence="6">LysR family transcriptional regulator</fullName>
    </submittedName>
</protein>
<comment type="caution">
    <text evidence="6">The sequence shown here is derived from an EMBL/GenBank/DDBJ whole genome shotgun (WGS) entry which is preliminary data.</text>
</comment>
<dbReference type="GO" id="GO:0005829">
    <property type="term" value="C:cytosol"/>
    <property type="evidence" value="ECO:0007669"/>
    <property type="project" value="TreeGrafter"/>
</dbReference>
<dbReference type="Gene3D" id="3.40.190.290">
    <property type="match status" value="1"/>
</dbReference>
<evidence type="ECO:0000256" key="3">
    <source>
        <dbReference type="ARBA" id="ARBA00023125"/>
    </source>
</evidence>
<comment type="similarity">
    <text evidence="1">Belongs to the LysR transcriptional regulatory family.</text>
</comment>
<proteinExistence type="inferred from homology"/>
<dbReference type="CDD" id="cd05466">
    <property type="entry name" value="PBP2_LTTR_substrate"/>
    <property type="match status" value="1"/>
</dbReference>
<evidence type="ECO:0000313" key="6">
    <source>
        <dbReference type="EMBL" id="PBQ23709.1"/>
    </source>
</evidence>
<evidence type="ECO:0000259" key="5">
    <source>
        <dbReference type="PROSITE" id="PS50931"/>
    </source>
</evidence>
<dbReference type="InterPro" id="IPR000847">
    <property type="entry name" value="LysR_HTH_N"/>
</dbReference>
<dbReference type="AlphaFoldDB" id="A0A2A3TYD8"/>
<dbReference type="GO" id="GO:0003677">
    <property type="term" value="F:DNA binding"/>
    <property type="evidence" value="ECO:0007669"/>
    <property type="project" value="UniProtKB-KW"/>
</dbReference>
<dbReference type="InterPro" id="IPR050950">
    <property type="entry name" value="HTH-type_LysR_regulators"/>
</dbReference>
<name>A0A2A3TYD8_LEVBR</name>
<keyword evidence="3" id="KW-0238">DNA-binding</keyword>
<dbReference type="EMBL" id="NVYO01000001">
    <property type="protein sequence ID" value="PBQ23709.1"/>
    <property type="molecule type" value="Genomic_DNA"/>
</dbReference>
<organism evidence="6 7">
    <name type="scientific">Levilactobacillus brevis</name>
    <name type="common">Lactobacillus brevis</name>
    <dbReference type="NCBI Taxonomy" id="1580"/>
    <lineage>
        <taxon>Bacteria</taxon>
        <taxon>Bacillati</taxon>
        <taxon>Bacillota</taxon>
        <taxon>Bacilli</taxon>
        <taxon>Lactobacillales</taxon>
        <taxon>Lactobacillaceae</taxon>
        <taxon>Levilactobacillus</taxon>
    </lineage>
</organism>
<dbReference type="GO" id="GO:0003700">
    <property type="term" value="F:DNA-binding transcription factor activity"/>
    <property type="evidence" value="ECO:0007669"/>
    <property type="project" value="InterPro"/>
</dbReference>
<dbReference type="Proteomes" id="UP000217918">
    <property type="component" value="Unassembled WGS sequence"/>
</dbReference>
<dbReference type="PANTHER" id="PTHR30419">
    <property type="entry name" value="HTH-TYPE TRANSCRIPTIONAL REGULATOR YBHD"/>
    <property type="match status" value="1"/>
</dbReference>
<reference evidence="6 7" key="1">
    <citation type="submission" date="2017-09" db="EMBL/GenBank/DDBJ databases">
        <title>Genome sequence of Lactobacillus brevis D7.</title>
        <authorList>
            <person name="Kwon M.-S."/>
            <person name="Lim S.K."/>
            <person name="Choi H.-J."/>
        </authorList>
    </citation>
    <scope>NUCLEOTIDE SEQUENCE [LARGE SCALE GENOMIC DNA]</scope>
    <source>
        <strain evidence="6 7">D7</strain>
    </source>
</reference>
<dbReference type="PRINTS" id="PR00039">
    <property type="entry name" value="HTHLYSR"/>
</dbReference>
<dbReference type="Gene3D" id="1.10.10.10">
    <property type="entry name" value="Winged helix-like DNA-binding domain superfamily/Winged helix DNA-binding domain"/>
    <property type="match status" value="1"/>
</dbReference>
<dbReference type="InterPro" id="IPR036390">
    <property type="entry name" value="WH_DNA-bd_sf"/>
</dbReference>
<dbReference type="PROSITE" id="PS50931">
    <property type="entry name" value="HTH_LYSR"/>
    <property type="match status" value="1"/>
</dbReference>
<evidence type="ECO:0000256" key="4">
    <source>
        <dbReference type="ARBA" id="ARBA00023163"/>
    </source>
</evidence>
<evidence type="ECO:0000313" key="7">
    <source>
        <dbReference type="Proteomes" id="UP000217918"/>
    </source>
</evidence>
<dbReference type="InterPro" id="IPR036388">
    <property type="entry name" value="WH-like_DNA-bd_sf"/>
</dbReference>
<dbReference type="InterPro" id="IPR005119">
    <property type="entry name" value="LysR_subst-bd"/>
</dbReference>
<accession>A0A2A3TYD8</accession>
<dbReference type="Pfam" id="PF00126">
    <property type="entry name" value="HTH_1"/>
    <property type="match status" value="1"/>
</dbReference>
<evidence type="ECO:0000256" key="2">
    <source>
        <dbReference type="ARBA" id="ARBA00023015"/>
    </source>
</evidence>
<keyword evidence="2" id="KW-0805">Transcription regulation</keyword>
<dbReference type="SUPFAM" id="SSF53850">
    <property type="entry name" value="Periplasmic binding protein-like II"/>
    <property type="match status" value="1"/>
</dbReference>